<dbReference type="PROSITE" id="PS51257">
    <property type="entry name" value="PROKAR_LIPOPROTEIN"/>
    <property type="match status" value="1"/>
</dbReference>
<dbReference type="PANTHER" id="PTHR45586:SF1">
    <property type="entry name" value="LIPOPOLYSACCHARIDE ASSEMBLY PROTEIN B"/>
    <property type="match status" value="1"/>
</dbReference>
<sequence length="251" mass="28222">MKSYLKIGFLAASIFVLSACGTTGPREHIAPDPKAAELNMQLGLSYLQRGDYEIAMEKLNKALKQNPNLPSAHNTIALLYQRLGEKEKAENHFKEAVSRAPEYSEAQNNYGVFLCQQGKYEDAEQRFLIAVENPLYQSAAMAYENAALCTRQIPDLDRAEAYFRRALQINPNLSKSLMGMADLSYEQGDYMQARAYVQRFSSVSPWTPQALLTAIKTESKLGNQDAVSSYKLIMRARFPDSDEMRIVNEGI</sequence>
<evidence type="ECO:0000313" key="4">
    <source>
        <dbReference type="Proteomes" id="UP000009144"/>
    </source>
</evidence>
<evidence type="ECO:0000256" key="2">
    <source>
        <dbReference type="ARBA" id="ARBA00022803"/>
    </source>
</evidence>
<dbReference type="PATRIC" id="fig|754476.3.peg.2516"/>
<keyword evidence="1" id="KW-0677">Repeat</keyword>
<dbReference type="Pfam" id="PF13432">
    <property type="entry name" value="TPR_16"/>
    <property type="match status" value="1"/>
</dbReference>
<dbReference type="InterPro" id="IPR013360">
    <property type="entry name" value="Pilus_4_PilW"/>
</dbReference>
<protein>
    <submittedName>
        <fullName evidence="3">Type IV pilus biogenesis protein PilF</fullName>
    </submittedName>
</protein>
<dbReference type="InterPro" id="IPR051012">
    <property type="entry name" value="CellSynth/LPSAsmb/PSIAsmb"/>
</dbReference>
<dbReference type="SMART" id="SM00028">
    <property type="entry name" value="TPR"/>
    <property type="match status" value="4"/>
</dbReference>
<evidence type="ECO:0000313" key="3">
    <source>
        <dbReference type="EMBL" id="AFI85355.1"/>
    </source>
</evidence>
<keyword evidence="4" id="KW-1185">Reference proteome</keyword>
<dbReference type="SUPFAM" id="SSF81901">
    <property type="entry name" value="HCP-like"/>
    <property type="match status" value="1"/>
</dbReference>
<reference evidence="3 4" key="1">
    <citation type="journal article" date="2012" name="J. Bacteriol.">
        <title>Complete genome sequences of Methylophaga sp. strain JAM1 and Methylophaga sp. strain JAM7.</title>
        <authorList>
            <person name="Villeneuve C."/>
            <person name="Martineau C."/>
            <person name="Mauffrey F."/>
            <person name="Villemur R."/>
        </authorList>
    </citation>
    <scope>NUCLEOTIDE SEQUENCE [LARGE SCALE GENOMIC DNA]</scope>
    <source>
        <strain evidence="3 4">JAM1</strain>
    </source>
</reference>
<dbReference type="eggNOG" id="COG3063">
    <property type="taxonomic scope" value="Bacteria"/>
</dbReference>
<dbReference type="PANTHER" id="PTHR45586">
    <property type="entry name" value="TPR REPEAT-CONTAINING PROTEIN PA4667"/>
    <property type="match status" value="1"/>
</dbReference>
<organism evidence="3 4">
    <name type="scientific">Methylophaga nitratireducenticrescens</name>
    <dbReference type="NCBI Taxonomy" id="754476"/>
    <lineage>
        <taxon>Bacteria</taxon>
        <taxon>Pseudomonadati</taxon>
        <taxon>Pseudomonadota</taxon>
        <taxon>Gammaproteobacteria</taxon>
        <taxon>Thiotrichales</taxon>
        <taxon>Piscirickettsiaceae</taxon>
        <taxon>Methylophaga</taxon>
    </lineage>
</organism>
<dbReference type="PROSITE" id="PS50293">
    <property type="entry name" value="TPR_REGION"/>
    <property type="match status" value="1"/>
</dbReference>
<gene>
    <name evidence="3" type="ordered locus">Q7A_2562</name>
</gene>
<dbReference type="Proteomes" id="UP000009144">
    <property type="component" value="Chromosome"/>
</dbReference>
<dbReference type="KEGG" id="mej:Q7A_2562"/>
<dbReference type="PROSITE" id="PS50005">
    <property type="entry name" value="TPR"/>
    <property type="match status" value="3"/>
</dbReference>
<dbReference type="EMBL" id="CP003390">
    <property type="protein sequence ID" value="AFI85355.1"/>
    <property type="molecule type" value="Genomic_DNA"/>
</dbReference>
<keyword evidence="2" id="KW-0802">TPR repeat</keyword>
<name>I1XLT6_METNJ</name>
<dbReference type="STRING" id="754476.Q7A_2562"/>
<dbReference type="RefSeq" id="WP_014707717.1">
    <property type="nucleotide sequence ID" value="NC_017857.3"/>
</dbReference>
<dbReference type="Pfam" id="PF13414">
    <property type="entry name" value="TPR_11"/>
    <property type="match status" value="1"/>
</dbReference>
<reference evidence="3 4" key="2">
    <citation type="journal article" date="2013" name="Int. J. Syst. Evol. Microbiol.">
        <title>Methylophaga nitratireducenticrescens sp. nov. and Methylophaga frappieri sp. nov., isolated from the biofilm of the methanol-fed denitrification system treating the seawater at the Montreal Biodome.</title>
        <authorList>
            <person name="Villeneuve C."/>
            <person name="Martineau C."/>
            <person name="Mauffrey F."/>
            <person name="Villemur R."/>
        </authorList>
    </citation>
    <scope>NUCLEOTIDE SEQUENCE [LARGE SCALE GENOMIC DNA]</scope>
    <source>
        <strain evidence="3 4">JAM1</strain>
    </source>
</reference>
<dbReference type="Gene3D" id="1.25.40.10">
    <property type="entry name" value="Tetratricopeptide repeat domain"/>
    <property type="match status" value="1"/>
</dbReference>
<dbReference type="NCBIfam" id="TIGR02521">
    <property type="entry name" value="type_IV_pilW"/>
    <property type="match status" value="1"/>
</dbReference>
<dbReference type="OrthoDB" id="9814042at2"/>
<dbReference type="AlphaFoldDB" id="I1XLT6"/>
<accession>I1XLT6</accession>
<dbReference type="InterPro" id="IPR019734">
    <property type="entry name" value="TPR_rpt"/>
</dbReference>
<dbReference type="HOGENOM" id="CLU_003728_7_0_6"/>
<dbReference type="InterPro" id="IPR011990">
    <property type="entry name" value="TPR-like_helical_dom_sf"/>
</dbReference>
<evidence type="ECO:0000256" key="1">
    <source>
        <dbReference type="ARBA" id="ARBA00022737"/>
    </source>
</evidence>
<proteinExistence type="predicted"/>